<feature type="compositionally biased region" description="Basic and acidic residues" evidence="2">
    <location>
        <begin position="1813"/>
        <end position="1825"/>
    </location>
</feature>
<feature type="compositionally biased region" description="Low complexity" evidence="2">
    <location>
        <begin position="1834"/>
        <end position="1844"/>
    </location>
</feature>
<dbReference type="OrthoDB" id="300570at2759"/>
<feature type="compositionally biased region" description="Polar residues" evidence="2">
    <location>
        <begin position="1900"/>
        <end position="1916"/>
    </location>
</feature>
<feature type="coiled-coil region" evidence="1">
    <location>
        <begin position="179"/>
        <end position="206"/>
    </location>
</feature>
<feature type="region of interest" description="Disordered" evidence="2">
    <location>
        <begin position="1900"/>
        <end position="1929"/>
    </location>
</feature>
<feature type="transmembrane region" description="Helical" evidence="3">
    <location>
        <begin position="1933"/>
        <end position="1950"/>
    </location>
</feature>
<feature type="coiled-coil region" evidence="1">
    <location>
        <begin position="344"/>
        <end position="375"/>
    </location>
</feature>
<dbReference type="Proteomes" id="UP000683925">
    <property type="component" value="Unassembled WGS sequence"/>
</dbReference>
<feature type="transmembrane region" description="Helical" evidence="3">
    <location>
        <begin position="2090"/>
        <end position="2110"/>
    </location>
</feature>
<evidence type="ECO:0000256" key="1">
    <source>
        <dbReference type="SAM" id="Coils"/>
    </source>
</evidence>
<organism evidence="4 5">
    <name type="scientific">Paramecium octaurelia</name>
    <dbReference type="NCBI Taxonomy" id="43137"/>
    <lineage>
        <taxon>Eukaryota</taxon>
        <taxon>Sar</taxon>
        <taxon>Alveolata</taxon>
        <taxon>Ciliophora</taxon>
        <taxon>Intramacronucleata</taxon>
        <taxon>Oligohymenophorea</taxon>
        <taxon>Peniculida</taxon>
        <taxon>Parameciidae</taxon>
        <taxon>Paramecium</taxon>
    </lineage>
</organism>
<dbReference type="OMA" id="PINTECQ"/>
<gene>
    <name evidence="4" type="ORF">POCTA_138.1.T1510007</name>
</gene>
<keyword evidence="3" id="KW-0472">Membrane</keyword>
<sequence length="2253" mass="264166">MLKNIQQSVYNKVRDYTNPFNLLIPWLNAIFKKYMGNFFNEEIKKEQFTSMGLKKLTLKVGSLNQQMAPSIPFVLESGSISLLKLDLHKLTCVIEEVELTLNFKTLEQYRLFVQTYTRQKMTADKLQKIKDEIIKAYKVKSETSNNVNQNAWNIIRQFLQKITFTVNKLVLHIVEPIHKDKLSLAINQISMRVRKLQEEKDQMVSTMIIGGCSLHINEKNQLFDVHNFQKESCIFSLQQQYTNKYDQHVVIHLKTELKERLKFNSTLCIRLMQMNFNYKQFQIAIRMILSILDHNKFIQSQDKIIIESIRQEIPQFQFTWCESQIHLNYCDQMGEPKQDDVESKSLSEEDMVEFNEDLEQALEKSQFNEEEGEEQFEESQIEGLNQSVLNQSNFGDLNQSTLKQSIFSMSVFKELINDEDDKQGLEELDEGQLIFKLKVQKVRVRLSKDDIIDKWNVDKLKKTNYYELELDQLNWLMTKEINQQQITSVKQTRIEIPTIQVFHYEYCRLFPENPVNEQEKEDESQEIFQSIKEDYSNNSQTQESQMFHSCYNLSQNDVLEKITQKKNELQKDQGSYYYKKKCLISIYSGTKEEKQLITKVDNQFIYSNSKIISYGNGLQIQMHHLNNSQAISIKQIDINVNIDEILEFVQILKIDYEKKQIKSIPNLNLITIHQIQFDVQIQEVDYVDFYYLQQIIKNDPNSSSVIHQQQKISFFTFNVIDLQIQQSSSGFITFNSITCLKKEYDRIKSIFLEETIAEIGAQDHAQILIRPIIKLMETKEVRVAIPKVEIFVNMSYMEYVKTLFTVIKDFQKRLLALSKESKENKQIIKLLFDEIIVKINLEQQANSHQARFIIHASKLAAEIIGKDEILLTLYNCLIIDTNWNSKKPKQDIPIYGSPNDAKTDQPLQILHFRRQKYQANQVLFYKQERFNREGFKSLVQNEIIKSEPNMAFQYTTVKLKANKYINPDCLDVLIGNTNLLSIKINKDKKIDIQYQHGIIQIDEQWIDTVTTIIDLAKKWEQTLILNKSNKTQSKPIPNFTLSVQNIWLNYLPTYRKSILLKQYLQKKEPIKSLIAIQSEQLYYSWIRVLLRIKSATLSSDLQAHLSSAQIYVKSTSKEIKHANLSFLNPILLVPPQIGLFNENRKFSDGFQIDKDEQGLLRLLCFQKLFKIKGVTVSGKTINIGQISGNLKKDSIISLWDITSMTIDRIKKIIPEQENDRQIRILQDGHEYNPAENMNIFEDDEIELPTKENVPNEKQFEIILKSFEIKLTVGQHFPPEVFSDNNPINTECQLHNQEQYYLEHSNLLQLEEFPQVNDQQCSSILFSMKELKLVCCGPSQKEINQFYLTLLNLQIADRIQNSKFSKLIGKEPNHDEQNFAYVFYQVDKRNNTIDIEAKFVPIRVCVSGAALEFLQETMNSNEQLSPKIDLLSKLNVGNDKESIIEFCVQEGYQVTFSRISELKKSIKVNFLNIERIYCYITFDGSGVKLDGKLKGLVRLASYDSLFIFLKRAQIHNLVFENERDLIKFMFEQYQHLIRNDSQLISKLILSFKAFQNVTNIVLGIQTMFMTIIRQGIVTGVCSGSIPLAKALGDEIVYLAKKPIEMCSTMTEGIGLKVANVVFSPIERVLDQFQTLTTSDRIPKEFLKKNNPDQEFSSPNYYPNQAQQNPFKTAGMQSIDFYGNIGYPKPDYPVLMQQQYYDNYQYNKMFSSQVFTPHVQPIFIAGPIYKNSPVFQGPQYLSQSLFQPVQKNRFYNYNQPDEIIEDHNGLNLQSKQQLEENIRIRNEILNQWNFEEEQRQKVSQQSSEYEYVQETQHKRPSYSDKEKYHKRKHQQHQSNQQHQYQYYEEEKPPVEKKHSQKKSSHSLKSLEGEKQKHTQNLPSIEEEVDQPKTIFNKKPEFQQTVASKKPEQQQTNLTKKPEIHQTKSRKRGKRNLKIILKALTFILMYFLGMKRQILKRKKLQANKENSLELVNQAMQEGADWILNFAENDLNQFWSKKESLNWLENDQLSDKEKANRINKVKIFIQKISIILSDNMRESSFKPEFFSFLTQLTQNFQFPPDQYFFNFEVQRLEFNSFGAIKNIKGPQQKMVLAFFIMIRLLGFTILYAPWTLGVTNISKSSILESNSLIIVSVLQELVVGEFREIKILENNQNHLSNDLKINPRPQGPLKIIPDPKTTQEKTFLKTTLEPLIYPTYKREEMKDLFEKQIEWVDNTMTTFDQIYTQLVKLTNSWHKNNKVSITAGLKLKKKQRY</sequence>
<proteinExistence type="predicted"/>
<feature type="region of interest" description="Disordered" evidence="2">
    <location>
        <begin position="1803"/>
        <end position="1884"/>
    </location>
</feature>
<keyword evidence="3" id="KW-1133">Transmembrane helix</keyword>
<accession>A0A8S1Y9K6</accession>
<evidence type="ECO:0000256" key="3">
    <source>
        <dbReference type="SAM" id="Phobius"/>
    </source>
</evidence>
<evidence type="ECO:0000256" key="2">
    <source>
        <dbReference type="SAM" id="MobiDB-lite"/>
    </source>
</evidence>
<comment type="caution">
    <text evidence="4">The sequence shown here is derived from an EMBL/GenBank/DDBJ whole genome shotgun (WGS) entry which is preliminary data.</text>
</comment>
<keyword evidence="3" id="KW-0812">Transmembrane</keyword>
<protein>
    <submittedName>
        <fullName evidence="4">Uncharacterized protein</fullName>
    </submittedName>
</protein>
<evidence type="ECO:0000313" key="4">
    <source>
        <dbReference type="EMBL" id="CAD8210419.1"/>
    </source>
</evidence>
<reference evidence="4" key="1">
    <citation type="submission" date="2021-01" db="EMBL/GenBank/DDBJ databases">
        <authorList>
            <consortium name="Genoscope - CEA"/>
            <person name="William W."/>
        </authorList>
    </citation>
    <scope>NUCLEOTIDE SEQUENCE</scope>
</reference>
<name>A0A8S1Y9K6_PAROT</name>
<keyword evidence="1" id="KW-0175">Coiled coil</keyword>
<feature type="compositionally biased region" description="Basic and acidic residues" evidence="2">
    <location>
        <begin position="1846"/>
        <end position="1855"/>
    </location>
</feature>
<evidence type="ECO:0000313" key="5">
    <source>
        <dbReference type="Proteomes" id="UP000683925"/>
    </source>
</evidence>
<dbReference type="EMBL" id="CAJJDP010000153">
    <property type="protein sequence ID" value="CAD8210419.1"/>
    <property type="molecule type" value="Genomic_DNA"/>
</dbReference>
<keyword evidence="5" id="KW-1185">Reference proteome</keyword>